<accession>A0A4Q4KCP5</accession>
<dbReference type="AlphaFoldDB" id="A0A4Q4KCP5"/>
<protein>
    <submittedName>
        <fullName evidence="1">Uncharacterized protein</fullName>
    </submittedName>
</protein>
<evidence type="ECO:0000313" key="1">
    <source>
        <dbReference type="EMBL" id="RYM30772.1"/>
    </source>
</evidence>
<organism evidence="1 2">
    <name type="scientific">Brumimicrobium glaciale</name>
    <dbReference type="NCBI Taxonomy" id="200475"/>
    <lineage>
        <taxon>Bacteria</taxon>
        <taxon>Pseudomonadati</taxon>
        <taxon>Bacteroidota</taxon>
        <taxon>Flavobacteriia</taxon>
        <taxon>Flavobacteriales</taxon>
        <taxon>Crocinitomicaceae</taxon>
        <taxon>Brumimicrobium</taxon>
    </lineage>
</organism>
<evidence type="ECO:0000313" key="2">
    <source>
        <dbReference type="Proteomes" id="UP000293952"/>
    </source>
</evidence>
<keyword evidence="2" id="KW-1185">Reference proteome</keyword>
<name>A0A4Q4KCP5_9FLAO</name>
<gene>
    <name evidence="1" type="ORF">ERX46_16970</name>
</gene>
<proteinExistence type="predicted"/>
<sequence>MATFHTKLTLCKSRNDQMIQSKFIQDILTLLLEGDEESEEVKKQIDFLTETKFDYTGVGVFISFEHMNGIKKFKATKADLILNGLTI</sequence>
<dbReference type="EMBL" id="SETE01000010">
    <property type="protein sequence ID" value="RYM30772.1"/>
    <property type="molecule type" value="Genomic_DNA"/>
</dbReference>
<dbReference type="OrthoDB" id="982425at2"/>
<comment type="caution">
    <text evidence="1">The sequence shown here is derived from an EMBL/GenBank/DDBJ whole genome shotgun (WGS) entry which is preliminary data.</text>
</comment>
<reference evidence="1 2" key="1">
    <citation type="submission" date="2019-02" db="EMBL/GenBank/DDBJ databases">
        <title>Genome sequence of the sea-ice species Brumimicrobium glaciale.</title>
        <authorList>
            <person name="Bowman J.P."/>
        </authorList>
    </citation>
    <scope>NUCLEOTIDE SEQUENCE [LARGE SCALE GENOMIC DNA]</scope>
    <source>
        <strain evidence="1 2">IC156</strain>
    </source>
</reference>
<dbReference type="Proteomes" id="UP000293952">
    <property type="component" value="Unassembled WGS sequence"/>
</dbReference>